<accession>A0A1H5JW38</accession>
<dbReference type="SUPFAM" id="SSF46689">
    <property type="entry name" value="Homeodomain-like"/>
    <property type="match status" value="1"/>
</dbReference>
<dbReference type="InterPro" id="IPR018060">
    <property type="entry name" value="HTH_AraC"/>
</dbReference>
<keyword evidence="6" id="KW-1185">Reference proteome</keyword>
<dbReference type="InterPro" id="IPR035418">
    <property type="entry name" value="AraC-bd_2"/>
</dbReference>
<evidence type="ECO:0000259" key="4">
    <source>
        <dbReference type="PROSITE" id="PS01124"/>
    </source>
</evidence>
<dbReference type="InterPro" id="IPR050204">
    <property type="entry name" value="AraC_XylS_family_regulators"/>
</dbReference>
<proteinExistence type="predicted"/>
<dbReference type="GO" id="GO:0003700">
    <property type="term" value="F:DNA-binding transcription factor activity"/>
    <property type="evidence" value="ECO:0007669"/>
    <property type="project" value="InterPro"/>
</dbReference>
<dbReference type="OrthoDB" id="5464689at2"/>
<gene>
    <name evidence="5" type="ORF">SAMN04488561_1770</name>
</gene>
<protein>
    <submittedName>
        <fullName evidence="5">Helix-turn-helix domain-containing protein</fullName>
    </submittedName>
</protein>
<dbReference type="PANTHER" id="PTHR46796">
    <property type="entry name" value="HTH-TYPE TRANSCRIPTIONAL ACTIVATOR RHAS-RELATED"/>
    <property type="match status" value="1"/>
</dbReference>
<dbReference type="Gene3D" id="1.10.10.60">
    <property type="entry name" value="Homeodomain-like"/>
    <property type="match status" value="1"/>
</dbReference>
<dbReference type="Proteomes" id="UP000181980">
    <property type="component" value="Unassembled WGS sequence"/>
</dbReference>
<dbReference type="InterPro" id="IPR009057">
    <property type="entry name" value="Homeodomain-like_sf"/>
</dbReference>
<dbReference type="SMART" id="SM00342">
    <property type="entry name" value="HTH_ARAC"/>
    <property type="match status" value="1"/>
</dbReference>
<dbReference type="Pfam" id="PF14525">
    <property type="entry name" value="AraC_binding_2"/>
    <property type="match status" value="1"/>
</dbReference>
<name>A0A1H5JW38_9ACTN</name>
<evidence type="ECO:0000256" key="1">
    <source>
        <dbReference type="ARBA" id="ARBA00023015"/>
    </source>
</evidence>
<sequence length="326" mass="36451">MIAPPLQRFELFYTEDLDDARDLVGQVFVPHRLDLAGGCTKVRARMHTKRLDRLAANYVTYGGGVLIEPGELGSFFVVQMPLAGQSLVRYGGEELLSTPDTASVVSPTIPLTQRWSTDCAQLILRLERPALEAHLRHLTGAPLPTPLRFDLGMDISTGSGRTWAGHFRLLVAELDRTDGSMVTNPLVFTELEDLLMTSLLVAQPHNYSHLLAESQLSPIPNRAVTMVREMIENHPEWEHTVASLAKMAQVSVRALQLAFRQHVGVTPREYLWSVRMRRAREELLASQRETTTVARVVARWGLGHPGRFAALYVKQYGELPSETLAR</sequence>
<dbReference type="RefSeq" id="WP_069110883.1">
    <property type="nucleotide sequence ID" value="NZ_FNUC01000003.1"/>
</dbReference>
<dbReference type="Pfam" id="PF12833">
    <property type="entry name" value="HTH_18"/>
    <property type="match status" value="1"/>
</dbReference>
<dbReference type="EMBL" id="FNUC01000003">
    <property type="protein sequence ID" value="SEE56736.1"/>
    <property type="molecule type" value="Genomic_DNA"/>
</dbReference>
<evidence type="ECO:0000313" key="5">
    <source>
        <dbReference type="EMBL" id="SEE56736.1"/>
    </source>
</evidence>
<keyword evidence="1" id="KW-0805">Transcription regulation</keyword>
<evidence type="ECO:0000313" key="6">
    <source>
        <dbReference type="Proteomes" id="UP000181980"/>
    </source>
</evidence>
<organism evidence="5 6">
    <name type="scientific">Jiangella alba</name>
    <dbReference type="NCBI Taxonomy" id="561176"/>
    <lineage>
        <taxon>Bacteria</taxon>
        <taxon>Bacillati</taxon>
        <taxon>Actinomycetota</taxon>
        <taxon>Actinomycetes</taxon>
        <taxon>Jiangellales</taxon>
        <taxon>Jiangellaceae</taxon>
        <taxon>Jiangella</taxon>
    </lineage>
</organism>
<dbReference type="PROSITE" id="PS01124">
    <property type="entry name" value="HTH_ARAC_FAMILY_2"/>
    <property type="match status" value="1"/>
</dbReference>
<dbReference type="GO" id="GO:0043565">
    <property type="term" value="F:sequence-specific DNA binding"/>
    <property type="evidence" value="ECO:0007669"/>
    <property type="project" value="InterPro"/>
</dbReference>
<dbReference type="AlphaFoldDB" id="A0A1H5JW38"/>
<keyword evidence="2" id="KW-0238">DNA-binding</keyword>
<feature type="domain" description="HTH araC/xylS-type" evidence="4">
    <location>
        <begin position="225"/>
        <end position="326"/>
    </location>
</feature>
<dbReference type="PANTHER" id="PTHR46796:SF12">
    <property type="entry name" value="HTH-TYPE DNA-BINDING TRANSCRIPTIONAL ACTIVATOR EUTR"/>
    <property type="match status" value="1"/>
</dbReference>
<dbReference type="STRING" id="561176.SAMN04488561_1770"/>
<keyword evidence="3" id="KW-0804">Transcription</keyword>
<evidence type="ECO:0000256" key="3">
    <source>
        <dbReference type="ARBA" id="ARBA00023163"/>
    </source>
</evidence>
<reference evidence="6" key="1">
    <citation type="submission" date="2016-10" db="EMBL/GenBank/DDBJ databases">
        <authorList>
            <person name="Varghese N."/>
            <person name="Submissions S."/>
        </authorList>
    </citation>
    <scope>NUCLEOTIDE SEQUENCE [LARGE SCALE GENOMIC DNA]</scope>
    <source>
        <strain evidence="6">DSM 45237</strain>
    </source>
</reference>
<evidence type="ECO:0000256" key="2">
    <source>
        <dbReference type="ARBA" id="ARBA00023125"/>
    </source>
</evidence>